<dbReference type="PANTHER" id="PTHR43792">
    <property type="entry name" value="GNAT FAMILY, PUTATIVE (AFU_ORTHOLOGUE AFUA_3G00765)-RELATED-RELATED"/>
    <property type="match status" value="1"/>
</dbReference>
<dbReference type="Pfam" id="PF13302">
    <property type="entry name" value="Acetyltransf_3"/>
    <property type="match status" value="1"/>
</dbReference>
<sequence length="316" mass="35883">LEERYPAVPYVVDLIKNLSKHPIKLAIASSSPMEQIERTAKDLSLTSYFHEYVSGMDLKHSKPAPDIFLKAASLLGVSPDECLVIEDSFNGVTAAKAAGMTCVGYYNENSGNQDLSGADIIIEGFDEITFSFLKNVYLRSHGEPVTIATTARLIIREMSVEDIVSMYHIYQQPEVREFVDDIDDYLQEEIEKHKAYIKNVYNFYGYGFWGIFSRETGELIGRCGIQNSEINGRFEIELGYLLNIDHWGYGYALECTKSVLEYAFYELQIPRIVAVIDKKNSRSAKVAMHVGMKFDAEIYHKGRNCDLYVIENPNIE</sequence>
<proteinExistence type="predicted"/>
<dbReference type="EMBL" id="DPVV01000026">
    <property type="protein sequence ID" value="HCL00930.1"/>
    <property type="molecule type" value="Genomic_DNA"/>
</dbReference>
<protein>
    <recommendedName>
        <fullName evidence="1">N-acetyltransferase domain-containing protein</fullName>
    </recommendedName>
</protein>
<gene>
    <name evidence="2" type="ORF">DHW61_00650</name>
</gene>
<comment type="caution">
    <text evidence="2">The sequence shown here is derived from an EMBL/GenBank/DDBJ whole genome shotgun (WGS) entry which is preliminary data.</text>
</comment>
<dbReference type="Gene3D" id="3.40.630.30">
    <property type="match status" value="1"/>
</dbReference>
<evidence type="ECO:0000313" key="3">
    <source>
        <dbReference type="Proteomes" id="UP000262969"/>
    </source>
</evidence>
<dbReference type="InterPro" id="IPR023214">
    <property type="entry name" value="HAD_sf"/>
</dbReference>
<reference evidence="2 3" key="1">
    <citation type="journal article" date="2018" name="Nat. Biotechnol.">
        <title>A standardized bacterial taxonomy based on genome phylogeny substantially revises the tree of life.</title>
        <authorList>
            <person name="Parks D.H."/>
            <person name="Chuvochina M."/>
            <person name="Waite D.W."/>
            <person name="Rinke C."/>
            <person name="Skarshewski A."/>
            <person name="Chaumeil P.A."/>
            <person name="Hugenholtz P."/>
        </authorList>
    </citation>
    <scope>NUCLEOTIDE SEQUENCE [LARGE SCALE GENOMIC DNA]</scope>
    <source>
        <strain evidence="2">UBA11728</strain>
    </source>
</reference>
<dbReference type="Gene3D" id="3.40.50.1000">
    <property type="entry name" value="HAD superfamily/HAD-like"/>
    <property type="match status" value="1"/>
</dbReference>
<dbReference type="PANTHER" id="PTHR43792:SF1">
    <property type="entry name" value="N-ACETYLTRANSFERASE DOMAIN-CONTAINING PROTEIN"/>
    <property type="match status" value="1"/>
</dbReference>
<evidence type="ECO:0000313" key="2">
    <source>
        <dbReference type="EMBL" id="HCL00930.1"/>
    </source>
</evidence>
<feature type="domain" description="N-acetyltransferase" evidence="1">
    <location>
        <begin position="153"/>
        <end position="314"/>
    </location>
</feature>
<evidence type="ECO:0000259" key="1">
    <source>
        <dbReference type="PROSITE" id="PS51186"/>
    </source>
</evidence>
<dbReference type="Proteomes" id="UP000262969">
    <property type="component" value="Unassembled WGS sequence"/>
</dbReference>
<feature type="non-terminal residue" evidence="2">
    <location>
        <position position="1"/>
    </location>
</feature>
<name>A0A3D2X1A6_9FIRM</name>
<dbReference type="SUPFAM" id="SSF56784">
    <property type="entry name" value="HAD-like"/>
    <property type="match status" value="1"/>
</dbReference>
<dbReference type="InterPro" id="IPR036412">
    <property type="entry name" value="HAD-like_sf"/>
</dbReference>
<dbReference type="InterPro" id="IPR006439">
    <property type="entry name" value="HAD-SF_hydro_IA"/>
</dbReference>
<dbReference type="Pfam" id="PF00702">
    <property type="entry name" value="Hydrolase"/>
    <property type="match status" value="1"/>
</dbReference>
<dbReference type="InterPro" id="IPR000182">
    <property type="entry name" value="GNAT_dom"/>
</dbReference>
<dbReference type="InterPro" id="IPR016181">
    <property type="entry name" value="Acyl_CoA_acyltransferase"/>
</dbReference>
<organism evidence="2 3">
    <name type="scientific">Lachnoclostridium phytofermentans</name>
    <dbReference type="NCBI Taxonomy" id="66219"/>
    <lineage>
        <taxon>Bacteria</taxon>
        <taxon>Bacillati</taxon>
        <taxon>Bacillota</taxon>
        <taxon>Clostridia</taxon>
        <taxon>Lachnospirales</taxon>
        <taxon>Lachnospiraceae</taxon>
    </lineage>
</organism>
<dbReference type="InterPro" id="IPR051531">
    <property type="entry name" value="N-acetyltransferase"/>
</dbReference>
<dbReference type="GO" id="GO:0016747">
    <property type="term" value="F:acyltransferase activity, transferring groups other than amino-acyl groups"/>
    <property type="evidence" value="ECO:0007669"/>
    <property type="project" value="InterPro"/>
</dbReference>
<dbReference type="NCBIfam" id="TIGR01509">
    <property type="entry name" value="HAD-SF-IA-v3"/>
    <property type="match status" value="1"/>
</dbReference>
<dbReference type="SUPFAM" id="SSF55729">
    <property type="entry name" value="Acyl-CoA N-acyltransferases (Nat)"/>
    <property type="match status" value="1"/>
</dbReference>
<dbReference type="PROSITE" id="PS51186">
    <property type="entry name" value="GNAT"/>
    <property type="match status" value="1"/>
</dbReference>
<accession>A0A3D2X1A6</accession>
<dbReference type="AlphaFoldDB" id="A0A3D2X1A6"/>
<dbReference type="NCBIfam" id="TIGR01549">
    <property type="entry name" value="HAD-SF-IA-v1"/>
    <property type="match status" value="1"/>
</dbReference>